<dbReference type="Proteomes" id="UP000231081">
    <property type="component" value="Unassembled WGS sequence"/>
</dbReference>
<feature type="domain" description="Peptidase M28" evidence="1">
    <location>
        <begin position="85"/>
        <end position="171"/>
    </location>
</feature>
<dbReference type="EMBL" id="PCSQ01000122">
    <property type="protein sequence ID" value="PIP51875.1"/>
    <property type="molecule type" value="Genomic_DNA"/>
</dbReference>
<sequence>MYQKFDLMEFINQLVACEPRLGKNLIKAEKLIAKTLENNGLSYSHQPFIVADTPELAKEFKIKVPLEKHRTNNLLVGNLSNPKSILLTHFDAIGPGALDNASGVAVCLKVLVKHPDFTQDNLVVFSGSEETSPEKPVYWGYGYRMFEKKYGRLLKNCRAIYVVDCVGDAKLHFFQGDYYFRQAVPLKNLELVKYKTFVLTGSVKYLLAVCHTRKDTIAGLSEKYLEASYKELVSVCCLI</sequence>
<gene>
    <name evidence="2" type="ORF">COX09_04725</name>
</gene>
<dbReference type="Pfam" id="PF04389">
    <property type="entry name" value="Peptidase_M28"/>
    <property type="match status" value="1"/>
</dbReference>
<name>A0A2H0B2I4_9BACT</name>
<evidence type="ECO:0000259" key="1">
    <source>
        <dbReference type="Pfam" id="PF04389"/>
    </source>
</evidence>
<dbReference type="SUPFAM" id="SSF53187">
    <property type="entry name" value="Zn-dependent exopeptidases"/>
    <property type="match status" value="1"/>
</dbReference>
<accession>A0A2H0B2I4</accession>
<reference evidence="2 3" key="1">
    <citation type="submission" date="2017-09" db="EMBL/GenBank/DDBJ databases">
        <title>Depth-based differentiation of microbial function through sediment-hosted aquifers and enrichment of novel symbionts in the deep terrestrial subsurface.</title>
        <authorList>
            <person name="Probst A.J."/>
            <person name="Ladd B."/>
            <person name="Jarett J.K."/>
            <person name="Geller-Mcgrath D.E."/>
            <person name="Sieber C.M."/>
            <person name="Emerson J.B."/>
            <person name="Anantharaman K."/>
            <person name="Thomas B.C."/>
            <person name="Malmstrom R."/>
            <person name="Stieglmeier M."/>
            <person name="Klingl A."/>
            <person name="Woyke T."/>
            <person name="Ryan C.M."/>
            <person name="Banfield J.F."/>
        </authorList>
    </citation>
    <scope>NUCLEOTIDE SEQUENCE [LARGE SCALE GENOMIC DNA]</scope>
    <source>
        <strain evidence="2">CG23_combo_of_CG06-09_8_20_14_all_47_9</strain>
    </source>
</reference>
<comment type="caution">
    <text evidence="2">The sequence shown here is derived from an EMBL/GenBank/DDBJ whole genome shotgun (WGS) entry which is preliminary data.</text>
</comment>
<proteinExistence type="predicted"/>
<dbReference type="InterPro" id="IPR007484">
    <property type="entry name" value="Peptidase_M28"/>
</dbReference>
<evidence type="ECO:0000313" key="3">
    <source>
        <dbReference type="Proteomes" id="UP000231081"/>
    </source>
</evidence>
<organism evidence="2 3">
    <name type="scientific">Candidatus Beckwithbacteria bacterium CG23_combo_of_CG06-09_8_20_14_all_47_9</name>
    <dbReference type="NCBI Taxonomy" id="1974498"/>
    <lineage>
        <taxon>Bacteria</taxon>
        <taxon>Candidatus Beckwithiibacteriota</taxon>
    </lineage>
</organism>
<dbReference type="Gene3D" id="3.40.630.10">
    <property type="entry name" value="Zn peptidases"/>
    <property type="match status" value="1"/>
</dbReference>
<evidence type="ECO:0000313" key="2">
    <source>
        <dbReference type="EMBL" id="PIP51875.1"/>
    </source>
</evidence>
<dbReference type="AlphaFoldDB" id="A0A2H0B2I4"/>
<protein>
    <recommendedName>
        <fullName evidence="1">Peptidase M28 domain-containing protein</fullName>
    </recommendedName>
</protein>